<dbReference type="Proteomes" id="UP000504603">
    <property type="component" value="Unplaced"/>
</dbReference>
<sequence>MITNTIRAQYGGSSQSSLLYSKPYTKRINDLRMPAGYQPPKFQHFDGKGNPKQHIAHFVETCENAGTRGDQLVKQFVRTLKGNAFDWYTDLEPETIESWEQLEKEFLNRFYSTKRTVSMMELTNSEQRKGEPVVEYINRWRALSLDCKDRLTELSAVELCTQGMHWELLYILQRIKPRTFEELATRAHDMELSIANRGSKDSLVLDLEKESKSVEKTSNEFFGVNTISPKLFSKIKGKRIEKQKGNRKIWLSLKERQEKVYPFPNSDIPYMLEQLLETRLIVLPECIRPEEMSKVDDPKYCKYHRVISHPVEKCFVLKERILNLAREGKIELDFNEIAQSNHAAVTTNIGSQTPQSLFYNKGINLI</sequence>
<dbReference type="RefSeq" id="XP_022159413.1">
    <property type="nucleotide sequence ID" value="XM_022303721.1"/>
</dbReference>
<organism evidence="2 3">
    <name type="scientific">Momordica charantia</name>
    <name type="common">Bitter gourd</name>
    <name type="synonym">Balsam pear</name>
    <dbReference type="NCBI Taxonomy" id="3673"/>
    <lineage>
        <taxon>Eukaryota</taxon>
        <taxon>Viridiplantae</taxon>
        <taxon>Streptophyta</taxon>
        <taxon>Embryophyta</taxon>
        <taxon>Tracheophyta</taxon>
        <taxon>Spermatophyta</taxon>
        <taxon>Magnoliopsida</taxon>
        <taxon>eudicotyledons</taxon>
        <taxon>Gunneridae</taxon>
        <taxon>Pentapetalae</taxon>
        <taxon>rosids</taxon>
        <taxon>fabids</taxon>
        <taxon>Cucurbitales</taxon>
        <taxon>Cucurbitaceae</taxon>
        <taxon>Momordiceae</taxon>
        <taxon>Momordica</taxon>
    </lineage>
</organism>
<gene>
    <name evidence="3" type="primary">LOC111025834</name>
</gene>
<name>A0A6J1DYQ8_MOMCH</name>
<dbReference type="PANTHER" id="PTHR33437">
    <property type="entry name" value="OS06G0361200 PROTEIN"/>
    <property type="match status" value="1"/>
</dbReference>
<keyword evidence="2" id="KW-1185">Reference proteome</keyword>
<evidence type="ECO:0000313" key="2">
    <source>
        <dbReference type="Proteomes" id="UP000504603"/>
    </source>
</evidence>
<accession>A0A6J1DYQ8</accession>
<dbReference type="Pfam" id="PF03732">
    <property type="entry name" value="Retrotrans_gag"/>
    <property type="match status" value="1"/>
</dbReference>
<proteinExistence type="predicted"/>
<evidence type="ECO:0000313" key="3">
    <source>
        <dbReference type="RefSeq" id="XP_022159413.1"/>
    </source>
</evidence>
<feature type="domain" description="Retrotransposon gag" evidence="1">
    <location>
        <begin position="76"/>
        <end position="165"/>
    </location>
</feature>
<dbReference type="PANTHER" id="PTHR33437:SF2">
    <property type="entry name" value="OS06G0361200 PROTEIN"/>
    <property type="match status" value="1"/>
</dbReference>
<dbReference type="KEGG" id="mcha:111025834"/>
<protein>
    <submittedName>
        <fullName evidence="3">Uncharacterized protein LOC111025834</fullName>
    </submittedName>
</protein>
<reference evidence="3" key="1">
    <citation type="submission" date="2025-08" db="UniProtKB">
        <authorList>
            <consortium name="RefSeq"/>
        </authorList>
    </citation>
    <scope>IDENTIFICATION</scope>
    <source>
        <strain evidence="3">OHB3-1</strain>
    </source>
</reference>
<dbReference type="GeneID" id="111025834"/>
<dbReference type="AlphaFoldDB" id="A0A6J1DYQ8"/>
<dbReference type="InterPro" id="IPR005162">
    <property type="entry name" value="Retrotrans_gag_dom"/>
</dbReference>
<dbReference type="OrthoDB" id="1729438at2759"/>
<evidence type="ECO:0000259" key="1">
    <source>
        <dbReference type="Pfam" id="PF03732"/>
    </source>
</evidence>